<reference evidence="1" key="1">
    <citation type="journal article" date="2021" name="Proc. Natl. Acad. Sci. U.S.A.">
        <title>A Catalog of Tens of Thousands of Viruses from Human Metagenomes Reveals Hidden Associations with Chronic Diseases.</title>
        <authorList>
            <person name="Tisza M.J."/>
            <person name="Buck C.B."/>
        </authorList>
    </citation>
    <scope>NUCLEOTIDE SEQUENCE</scope>
    <source>
        <strain evidence="1">Ctj4n23</strain>
    </source>
</reference>
<organism evidence="1">
    <name type="scientific">Myoviridae sp. ctj4n23</name>
    <dbReference type="NCBI Taxonomy" id="2825159"/>
    <lineage>
        <taxon>Viruses</taxon>
        <taxon>Duplodnaviria</taxon>
        <taxon>Heunggongvirae</taxon>
        <taxon>Uroviricota</taxon>
        <taxon>Caudoviricetes</taxon>
    </lineage>
</organism>
<dbReference type="EMBL" id="BK016156">
    <property type="protein sequence ID" value="DAF98866.1"/>
    <property type="molecule type" value="Genomic_DNA"/>
</dbReference>
<proteinExistence type="predicted"/>
<sequence>MGRLIKWLKEKLTSLFRKKGDTVPAGIQVFDEHGETVADLSTGLTKIIWTKELTTIEPEFSVKTDIYKGQKLFALREYYGICGSNDYEGEYVSYINGDTVTFAPGNKAYIGRPCQVKLMIGVCE</sequence>
<protein>
    <submittedName>
        <fullName evidence="1">Uncharacterized protein</fullName>
    </submittedName>
</protein>
<evidence type="ECO:0000313" key="1">
    <source>
        <dbReference type="EMBL" id="DAF98866.1"/>
    </source>
</evidence>
<name>A0A8S5UWU2_9CAUD</name>
<accession>A0A8S5UWU2</accession>